<dbReference type="PROSITE" id="PS51318">
    <property type="entry name" value="TAT"/>
    <property type="match status" value="1"/>
</dbReference>
<evidence type="ECO:0000256" key="2">
    <source>
        <dbReference type="ARBA" id="ARBA00023008"/>
    </source>
</evidence>
<keyword evidence="1" id="KW-0479">Metal-binding</keyword>
<accession>A0A9Q4Q2E3</accession>
<name>A0A9Q4Q2E3_9EURY</name>
<dbReference type="AlphaFoldDB" id="A0A9Q4Q2E3"/>
<feature type="domain" description="Blue (type 1) copper" evidence="4">
    <location>
        <begin position="89"/>
        <end position="158"/>
    </location>
</feature>
<dbReference type="EMBL" id="JAMQOT010000002">
    <property type="protein sequence ID" value="MDF9745173.1"/>
    <property type="molecule type" value="Genomic_DNA"/>
</dbReference>
<evidence type="ECO:0000256" key="1">
    <source>
        <dbReference type="ARBA" id="ARBA00022723"/>
    </source>
</evidence>
<feature type="compositionally biased region" description="Gly residues" evidence="3">
    <location>
        <begin position="418"/>
        <end position="431"/>
    </location>
</feature>
<dbReference type="Proteomes" id="UP001154061">
    <property type="component" value="Unassembled WGS sequence"/>
</dbReference>
<dbReference type="Gene3D" id="2.60.40.420">
    <property type="entry name" value="Cupredoxins - blue copper proteins"/>
    <property type="match status" value="2"/>
</dbReference>
<evidence type="ECO:0000313" key="5">
    <source>
        <dbReference type="EMBL" id="MDF9745173.1"/>
    </source>
</evidence>
<dbReference type="InterPro" id="IPR008972">
    <property type="entry name" value="Cupredoxin"/>
</dbReference>
<dbReference type="RefSeq" id="WP_277520647.1">
    <property type="nucleotide sequence ID" value="NZ_JAMQOT010000002.1"/>
</dbReference>
<feature type="region of interest" description="Disordered" evidence="3">
    <location>
        <begin position="376"/>
        <end position="462"/>
    </location>
</feature>
<evidence type="ECO:0000313" key="6">
    <source>
        <dbReference type="Proteomes" id="UP001154061"/>
    </source>
</evidence>
<evidence type="ECO:0000259" key="4">
    <source>
        <dbReference type="Pfam" id="PF00127"/>
    </source>
</evidence>
<keyword evidence="6" id="KW-1185">Reference proteome</keyword>
<reference evidence="5" key="1">
    <citation type="submission" date="2022-06" db="EMBL/GenBank/DDBJ databases">
        <title>Natrinema sp. a new haloarchaeum isolate from saline soil.</title>
        <authorList>
            <person name="Strakova D."/>
            <person name="Galisteo C."/>
            <person name="Sanchez-Porro C."/>
            <person name="Ventosa A."/>
        </authorList>
    </citation>
    <scope>NUCLEOTIDE SEQUENCE</scope>
    <source>
        <strain evidence="5">S1CR25-10</strain>
    </source>
</reference>
<organism evidence="5 6">
    <name type="scientific">Natrinema salsiterrestre</name>
    <dbReference type="NCBI Taxonomy" id="2950540"/>
    <lineage>
        <taxon>Archaea</taxon>
        <taxon>Methanobacteriati</taxon>
        <taxon>Methanobacteriota</taxon>
        <taxon>Stenosarchaea group</taxon>
        <taxon>Halobacteria</taxon>
        <taxon>Halobacteriales</taxon>
        <taxon>Natrialbaceae</taxon>
        <taxon>Natrinema</taxon>
    </lineage>
</organism>
<dbReference type="InterPro" id="IPR000923">
    <property type="entry name" value="BlueCu_1"/>
</dbReference>
<comment type="caution">
    <text evidence="5">The sequence shown here is derived from an EMBL/GenBank/DDBJ whole genome shotgun (WGS) entry which is preliminary data.</text>
</comment>
<dbReference type="SUPFAM" id="SSF49503">
    <property type="entry name" value="Cupredoxins"/>
    <property type="match status" value="2"/>
</dbReference>
<protein>
    <submittedName>
        <fullName evidence="5">Plastocyanin/azurin family copper-binding protein</fullName>
    </submittedName>
</protein>
<dbReference type="GO" id="GO:0005507">
    <property type="term" value="F:copper ion binding"/>
    <property type="evidence" value="ECO:0007669"/>
    <property type="project" value="InterPro"/>
</dbReference>
<evidence type="ECO:0000256" key="3">
    <source>
        <dbReference type="SAM" id="MobiDB-lite"/>
    </source>
</evidence>
<proteinExistence type="predicted"/>
<dbReference type="Pfam" id="PF00127">
    <property type="entry name" value="Copper-bind"/>
    <property type="match status" value="1"/>
</dbReference>
<dbReference type="GO" id="GO:0009055">
    <property type="term" value="F:electron transfer activity"/>
    <property type="evidence" value="ECO:0007669"/>
    <property type="project" value="InterPro"/>
</dbReference>
<feature type="compositionally biased region" description="Polar residues" evidence="3">
    <location>
        <begin position="400"/>
        <end position="414"/>
    </location>
</feature>
<keyword evidence="2" id="KW-0186">Copper</keyword>
<dbReference type="InterPro" id="IPR006311">
    <property type="entry name" value="TAT_signal"/>
</dbReference>
<sequence>MTNEQRSRDDVSRRRLLQGTAALAGTAAVGSASAYRDEIDFLLPATQNDGEGRTFQILGIVGGWVGVAPHEIDAKSNPTLRLIEGERHEVVWTNGDGSTHNFNITAGSALDDDAEVLEATESLTEQGETTSLEFTASEEMEEYFCAPHPAQMRGPVELIQPGDVHELVVHVENEAGEPLGAEVFIDGTHSFSNIAARPDPTEQAEDEMAVARFDMLEDGEYELEVWTYGHERVTDTVTIDGGDQEVTVTVPTTDPSEPAATYSMRLEEGQWVGQHPDAIADETNPTLELEAGESYTVEWENAIGRLDPEGENRFYEPLPGHNFVIASDGDTNEWNTYVRSDFTDAVGETQTVKFVAKEEMGVYLDQSQLDAVGDLSVSGESTTDAGDVTVETDATDGNETDGVSGNETDGVSGNETDGIGGNETDGIGGNETDGVSGNETDGIGGNETIAADGNETSGNETG</sequence>
<gene>
    <name evidence="5" type="ORF">NDI89_06190</name>
</gene>